<evidence type="ECO:0000256" key="1">
    <source>
        <dbReference type="SAM" id="SignalP"/>
    </source>
</evidence>
<accession>A0A098LJH0</accession>
<name>A0A098LJH0_9BACT</name>
<dbReference type="Proteomes" id="UP000030185">
    <property type="component" value="Unassembled WGS sequence"/>
</dbReference>
<keyword evidence="1" id="KW-0732">Signal</keyword>
<dbReference type="RefSeq" id="WP_045466647.1">
    <property type="nucleotide sequence ID" value="NZ_BBLT01000008.1"/>
</dbReference>
<dbReference type="AlphaFoldDB" id="A0A098LJH0"/>
<evidence type="ECO:0000313" key="2">
    <source>
        <dbReference type="EMBL" id="GAL86557.1"/>
    </source>
</evidence>
<organism evidence="2 3">
    <name type="scientific">Sporocytophaga myxococcoides</name>
    <dbReference type="NCBI Taxonomy" id="153721"/>
    <lineage>
        <taxon>Bacteria</taxon>
        <taxon>Pseudomonadati</taxon>
        <taxon>Bacteroidota</taxon>
        <taxon>Cytophagia</taxon>
        <taxon>Cytophagales</taxon>
        <taxon>Cytophagaceae</taxon>
        <taxon>Sporocytophaga</taxon>
    </lineage>
</organism>
<gene>
    <name evidence="2" type="ORF">MYP_3787</name>
</gene>
<sequence>MRKRLLLSIAKVLFGGMVLAQTSGAFVTADNGNRMSSCADTLITLEDIYTQCGIRDLNDPNDDVSMYRILQLNGSVITETEITEAFKYSDYETIYINKKNTPFNGRNGIAIFLNIIIPPTRYFTKDTLKYIVEKGAKVNYLKDFLTNIEYWGTGKDTEDFHDRLFLYDGVNPETAVKNLTDWTTLGKGIYRMRLSYAICSADDIHSKEMYVKVDESPCHSLELRNMPSICLDEVLDIRPYVYLDGHVATEEELADMSFLDKSDNAKPNDILPVDPAAIDLSTMWESKSTKFPKIEIRYQPNIDLGICNKYFYNFVPKVPTKLMTTDVIMSKDSYGSTLVYMIDGDYYGFNNVFHKNVLKEIYLDYNTNHIGTEFSYFTDDKYENIVTGNDLSPGDYYVLATNSECNEDSSSFKIRVLNRDFDITWQNAFNMGKGYYIFTAPSIYPGATYSWFVWGGEIVSGINTNQITVYYSEKASKGVTVSCTITFPAARSAGNAVLASGLYLTSNEAGEKEEIKAEIVTGINNVVEELSSVYPNPSEGKIVISGKGVYDLKIYNGLGQLIYENNAYTPETPVELDNKGMHMIRLIQNGKAQTLRAIVK</sequence>
<keyword evidence="3" id="KW-1185">Reference proteome</keyword>
<dbReference type="InterPro" id="IPR026444">
    <property type="entry name" value="Secre_tail"/>
</dbReference>
<reference evidence="2 3" key="1">
    <citation type="submission" date="2014-09" db="EMBL/GenBank/DDBJ databases">
        <title>Sporocytophaga myxococcoides PG-01 genome sequencing.</title>
        <authorList>
            <person name="Liu L."/>
            <person name="Gao P.J."/>
            <person name="Chen G.J."/>
            <person name="Wang L.S."/>
        </authorList>
    </citation>
    <scope>NUCLEOTIDE SEQUENCE [LARGE SCALE GENOMIC DNA]</scope>
    <source>
        <strain evidence="2 3">PG-01</strain>
    </source>
</reference>
<evidence type="ECO:0008006" key="4">
    <source>
        <dbReference type="Google" id="ProtNLM"/>
    </source>
</evidence>
<proteinExistence type="predicted"/>
<evidence type="ECO:0000313" key="3">
    <source>
        <dbReference type="Proteomes" id="UP000030185"/>
    </source>
</evidence>
<feature type="signal peptide" evidence="1">
    <location>
        <begin position="1"/>
        <end position="20"/>
    </location>
</feature>
<dbReference type="EMBL" id="BBLT01000008">
    <property type="protein sequence ID" value="GAL86557.1"/>
    <property type="molecule type" value="Genomic_DNA"/>
</dbReference>
<protein>
    <recommendedName>
        <fullName evidence="4">Secretion system C-terminal sorting domain-containing protein</fullName>
    </recommendedName>
</protein>
<dbReference type="OrthoDB" id="910104at2"/>
<dbReference type="NCBIfam" id="TIGR04183">
    <property type="entry name" value="Por_Secre_tail"/>
    <property type="match status" value="1"/>
</dbReference>
<feature type="chain" id="PRO_5001937410" description="Secretion system C-terminal sorting domain-containing protein" evidence="1">
    <location>
        <begin position="21"/>
        <end position="600"/>
    </location>
</feature>
<comment type="caution">
    <text evidence="2">The sequence shown here is derived from an EMBL/GenBank/DDBJ whole genome shotgun (WGS) entry which is preliminary data.</text>
</comment>